<reference evidence="2 3" key="1">
    <citation type="submission" date="2020-08" db="EMBL/GenBank/DDBJ databases">
        <title>Genemic of Streptomyces polyaspartic.</title>
        <authorList>
            <person name="Liu W."/>
        </authorList>
    </citation>
    <scope>NUCLEOTIDE SEQUENCE [LARGE SCALE GENOMIC DNA]</scope>
    <source>
        <strain evidence="2 3">TRM66268-LWL</strain>
    </source>
</reference>
<evidence type="ECO:0000313" key="2">
    <source>
        <dbReference type="EMBL" id="MBC9719054.1"/>
    </source>
</evidence>
<name>A0ABR7SVZ3_9ACTN</name>
<accession>A0ABR7SVZ3</accession>
<keyword evidence="1" id="KW-0732">Signal</keyword>
<dbReference type="RefSeq" id="WP_187819475.1">
    <property type="nucleotide sequence ID" value="NZ_JACTVJ010000031.1"/>
</dbReference>
<sequence>MSTLAHGPAMSSTGKRRRWLLAVLAILALAMTTLGTTASPAEAATKKICAPSGKCKTVNTSSKNYCKPGASCRKEMFRKYTGYCSSSTGCITYKGKNYIYVGGPKLTSAQKNAARKCAASLGFAALTAPTTGGSSVFLIGLSITAWGCT</sequence>
<evidence type="ECO:0000256" key="1">
    <source>
        <dbReference type="SAM" id="SignalP"/>
    </source>
</evidence>
<feature type="signal peptide" evidence="1">
    <location>
        <begin position="1"/>
        <end position="43"/>
    </location>
</feature>
<gene>
    <name evidence="2" type="ORF">H9Y04_41675</name>
</gene>
<organism evidence="2 3">
    <name type="scientific">Streptomyces polyasparticus</name>
    <dbReference type="NCBI Taxonomy" id="2767826"/>
    <lineage>
        <taxon>Bacteria</taxon>
        <taxon>Bacillati</taxon>
        <taxon>Actinomycetota</taxon>
        <taxon>Actinomycetes</taxon>
        <taxon>Kitasatosporales</taxon>
        <taxon>Streptomycetaceae</taxon>
        <taxon>Streptomyces</taxon>
    </lineage>
</organism>
<dbReference type="EMBL" id="JACTVJ010000031">
    <property type="protein sequence ID" value="MBC9719054.1"/>
    <property type="molecule type" value="Genomic_DNA"/>
</dbReference>
<evidence type="ECO:0000313" key="3">
    <source>
        <dbReference type="Proteomes" id="UP000642284"/>
    </source>
</evidence>
<feature type="chain" id="PRO_5046894879" evidence="1">
    <location>
        <begin position="44"/>
        <end position="149"/>
    </location>
</feature>
<proteinExistence type="predicted"/>
<keyword evidence="3" id="KW-1185">Reference proteome</keyword>
<comment type="caution">
    <text evidence="2">The sequence shown here is derived from an EMBL/GenBank/DDBJ whole genome shotgun (WGS) entry which is preliminary data.</text>
</comment>
<protein>
    <submittedName>
        <fullName evidence="2">Uncharacterized protein</fullName>
    </submittedName>
</protein>
<dbReference type="Proteomes" id="UP000642284">
    <property type="component" value="Unassembled WGS sequence"/>
</dbReference>